<comment type="caution">
    <text evidence="6">The sequence shown here is derived from an EMBL/GenBank/DDBJ whole genome shotgun (WGS) entry which is preliminary data.</text>
</comment>
<evidence type="ECO:0000256" key="1">
    <source>
        <dbReference type="ARBA" id="ARBA00023015"/>
    </source>
</evidence>
<feature type="domain" description="HTH gntR-type" evidence="5">
    <location>
        <begin position="2"/>
        <end position="70"/>
    </location>
</feature>
<keyword evidence="3" id="KW-0804">Transcription</keyword>
<dbReference type="GO" id="GO:0045892">
    <property type="term" value="P:negative regulation of DNA-templated transcription"/>
    <property type="evidence" value="ECO:0007669"/>
    <property type="project" value="TreeGrafter"/>
</dbReference>
<dbReference type="GO" id="GO:0003677">
    <property type="term" value="F:DNA binding"/>
    <property type="evidence" value="ECO:0007669"/>
    <property type="project" value="UniProtKB-UniRule"/>
</dbReference>
<sequence length="238" mass="27306">MRKKYLDICQSITEQIRSGSIKPETFLPSENEMVKEYQASRETIRKALNLLAQNGYIQKIRGKGSMVLNSSKFDFPVSGLVSFKELAGKMSEASQTILNGLSLGEAGGFIKKELQLEEGDLVWDVLRTRKMGGERIILDRDFLAEKHVPHLTGDICRDSIYQYLEKELNLNISFAKKEIIVEEPTDEDRSLLDLDGFQNVVVIRSHVYLNDASLFQFTESRHRPDKFRFTDFARRALH</sequence>
<dbReference type="PRINTS" id="PR00035">
    <property type="entry name" value="HTHGNTR"/>
</dbReference>
<keyword evidence="2" id="KW-0238">DNA-binding</keyword>
<dbReference type="SUPFAM" id="SSF46785">
    <property type="entry name" value="Winged helix' DNA-binding domain"/>
    <property type="match status" value="1"/>
</dbReference>
<dbReference type="SUPFAM" id="SSF64288">
    <property type="entry name" value="Chorismate lyase-like"/>
    <property type="match status" value="1"/>
</dbReference>
<evidence type="ECO:0000259" key="5">
    <source>
        <dbReference type="PROSITE" id="PS50949"/>
    </source>
</evidence>
<name>A0A5D4RAH4_9BACI</name>
<keyword evidence="1" id="KW-0805">Transcription regulation</keyword>
<dbReference type="SMART" id="SM00345">
    <property type="entry name" value="HTH_GNTR"/>
    <property type="match status" value="1"/>
</dbReference>
<dbReference type="Pfam" id="PF00392">
    <property type="entry name" value="GntR"/>
    <property type="match status" value="1"/>
</dbReference>
<dbReference type="SMART" id="SM00866">
    <property type="entry name" value="UTRA"/>
    <property type="match status" value="1"/>
</dbReference>
<dbReference type="CDD" id="cd07377">
    <property type="entry name" value="WHTH_GntR"/>
    <property type="match status" value="1"/>
</dbReference>
<dbReference type="InterPro" id="IPR011663">
    <property type="entry name" value="UTRA"/>
</dbReference>
<dbReference type="Gene3D" id="1.10.10.10">
    <property type="entry name" value="Winged helix-like DNA-binding domain superfamily/Winged helix DNA-binding domain"/>
    <property type="match status" value="1"/>
</dbReference>
<evidence type="ECO:0000313" key="7">
    <source>
        <dbReference type="Proteomes" id="UP000322139"/>
    </source>
</evidence>
<dbReference type="InterPro" id="IPR012770">
    <property type="entry name" value="TreR"/>
</dbReference>
<evidence type="ECO:0000256" key="3">
    <source>
        <dbReference type="ARBA" id="ARBA00023163"/>
    </source>
</evidence>
<evidence type="ECO:0000256" key="2">
    <source>
        <dbReference type="ARBA" id="ARBA00023125"/>
    </source>
</evidence>
<evidence type="ECO:0000256" key="4">
    <source>
        <dbReference type="NCBIfam" id="TIGR02404"/>
    </source>
</evidence>
<dbReference type="Gene3D" id="3.40.1410.10">
    <property type="entry name" value="Chorismate lyase-like"/>
    <property type="match status" value="1"/>
</dbReference>
<dbReference type="InterPro" id="IPR036388">
    <property type="entry name" value="WH-like_DNA-bd_sf"/>
</dbReference>
<dbReference type="EMBL" id="VTER01000006">
    <property type="protein sequence ID" value="TYS47640.1"/>
    <property type="molecule type" value="Genomic_DNA"/>
</dbReference>
<dbReference type="PANTHER" id="PTHR44846:SF12">
    <property type="entry name" value="HTH-TYPE TRANSCRIPTIONAL REGULATOR TRER"/>
    <property type="match status" value="1"/>
</dbReference>
<dbReference type="Proteomes" id="UP000322139">
    <property type="component" value="Unassembled WGS sequence"/>
</dbReference>
<protein>
    <recommendedName>
        <fullName evidence="4">Trehalose operon repressor</fullName>
    </recommendedName>
</protein>
<dbReference type="NCBIfam" id="TIGR02404">
    <property type="entry name" value="trehalos_R_Bsub"/>
    <property type="match status" value="1"/>
</dbReference>
<dbReference type="InterPro" id="IPR036390">
    <property type="entry name" value="WH_DNA-bd_sf"/>
</dbReference>
<accession>A0A5D4RAH4</accession>
<dbReference type="InterPro" id="IPR000524">
    <property type="entry name" value="Tscrpt_reg_HTH_GntR"/>
</dbReference>
<reference evidence="6 7" key="1">
    <citation type="submission" date="2019-08" db="EMBL/GenBank/DDBJ databases">
        <title>Bacillus genomes from the desert of Cuatro Cienegas, Coahuila.</title>
        <authorList>
            <person name="Olmedo-Alvarez G."/>
        </authorList>
    </citation>
    <scope>NUCLEOTIDE SEQUENCE [LARGE SCALE GENOMIC DNA]</scope>
    <source>
        <strain evidence="6 7">CH446_14T</strain>
    </source>
</reference>
<organism evidence="6 7">
    <name type="scientific">Bacillus infantis</name>
    <dbReference type="NCBI Taxonomy" id="324767"/>
    <lineage>
        <taxon>Bacteria</taxon>
        <taxon>Bacillati</taxon>
        <taxon>Bacillota</taxon>
        <taxon>Bacilli</taxon>
        <taxon>Bacillales</taxon>
        <taxon>Bacillaceae</taxon>
        <taxon>Bacillus</taxon>
    </lineage>
</organism>
<dbReference type="InterPro" id="IPR028978">
    <property type="entry name" value="Chorismate_lyase_/UTRA_dom_sf"/>
</dbReference>
<proteinExistence type="predicted"/>
<gene>
    <name evidence="6" type="primary">treR</name>
    <name evidence="6" type="ORF">FZD51_11890</name>
</gene>
<dbReference type="AlphaFoldDB" id="A0A5D4RAH4"/>
<dbReference type="Pfam" id="PF07702">
    <property type="entry name" value="UTRA"/>
    <property type="match status" value="1"/>
</dbReference>
<dbReference type="RefSeq" id="WP_148974973.1">
    <property type="nucleotide sequence ID" value="NZ_VTER01000006.1"/>
</dbReference>
<dbReference type="PANTHER" id="PTHR44846">
    <property type="entry name" value="MANNOSYL-D-GLYCERATE TRANSPORT/METABOLISM SYSTEM REPRESSOR MNGR-RELATED"/>
    <property type="match status" value="1"/>
</dbReference>
<dbReference type="GO" id="GO:0003700">
    <property type="term" value="F:DNA-binding transcription factor activity"/>
    <property type="evidence" value="ECO:0007669"/>
    <property type="project" value="UniProtKB-UniRule"/>
</dbReference>
<dbReference type="InterPro" id="IPR050679">
    <property type="entry name" value="Bact_HTH_transcr_reg"/>
</dbReference>
<evidence type="ECO:0000313" key="6">
    <source>
        <dbReference type="EMBL" id="TYS47640.1"/>
    </source>
</evidence>
<dbReference type="PROSITE" id="PS50949">
    <property type="entry name" value="HTH_GNTR"/>
    <property type="match status" value="1"/>
</dbReference>